<dbReference type="EMBL" id="JBBPBM010000003">
    <property type="protein sequence ID" value="KAK8593357.1"/>
    <property type="molecule type" value="Genomic_DNA"/>
</dbReference>
<reference evidence="4 5" key="1">
    <citation type="journal article" date="2024" name="G3 (Bethesda)">
        <title>Genome assembly of Hibiscus sabdariffa L. provides insights into metabolisms of medicinal natural products.</title>
        <authorList>
            <person name="Kim T."/>
        </authorList>
    </citation>
    <scope>NUCLEOTIDE SEQUENCE [LARGE SCALE GENOMIC DNA]</scope>
    <source>
        <strain evidence="4">TK-2024</strain>
        <tissue evidence="4">Old leaves</tissue>
    </source>
</reference>
<keyword evidence="2" id="KW-0539">Nucleus</keyword>
<organism evidence="4 5">
    <name type="scientific">Hibiscus sabdariffa</name>
    <name type="common">roselle</name>
    <dbReference type="NCBI Taxonomy" id="183260"/>
    <lineage>
        <taxon>Eukaryota</taxon>
        <taxon>Viridiplantae</taxon>
        <taxon>Streptophyta</taxon>
        <taxon>Embryophyta</taxon>
        <taxon>Tracheophyta</taxon>
        <taxon>Spermatophyta</taxon>
        <taxon>Magnoliopsida</taxon>
        <taxon>eudicotyledons</taxon>
        <taxon>Gunneridae</taxon>
        <taxon>Pentapetalae</taxon>
        <taxon>rosids</taxon>
        <taxon>malvids</taxon>
        <taxon>Malvales</taxon>
        <taxon>Malvaceae</taxon>
        <taxon>Malvoideae</taxon>
        <taxon>Hibiscus</taxon>
    </lineage>
</organism>
<evidence type="ECO:0000259" key="3">
    <source>
        <dbReference type="Pfam" id="PF16135"/>
    </source>
</evidence>
<dbReference type="Proteomes" id="UP001472677">
    <property type="component" value="Unassembled WGS sequence"/>
</dbReference>
<evidence type="ECO:0000256" key="1">
    <source>
        <dbReference type="ARBA" id="ARBA00004123"/>
    </source>
</evidence>
<dbReference type="Pfam" id="PF16135">
    <property type="entry name" value="TDBD"/>
    <property type="match status" value="1"/>
</dbReference>
<evidence type="ECO:0000313" key="5">
    <source>
        <dbReference type="Proteomes" id="UP001472677"/>
    </source>
</evidence>
<evidence type="ECO:0000313" key="4">
    <source>
        <dbReference type="EMBL" id="KAK8593357.1"/>
    </source>
</evidence>
<dbReference type="PANTHER" id="PTHR47025:SF28">
    <property type="entry name" value="ACYL-COA N-ACYLTRANSFERASE WITH RING_FYVE_PHD-TYPE ZINC FINGER DOMAIN-CONTAINING PROTEIN"/>
    <property type="match status" value="1"/>
</dbReference>
<dbReference type="InterPro" id="IPR032308">
    <property type="entry name" value="TDBD"/>
</dbReference>
<comment type="caution">
    <text evidence="4">The sequence shown here is derived from an EMBL/GenBank/DDBJ whole genome shotgun (WGS) entry which is preliminary data.</text>
</comment>
<feature type="domain" description="Tify" evidence="3">
    <location>
        <begin position="44"/>
        <end position="98"/>
    </location>
</feature>
<accession>A0ABR2G2R1</accession>
<name>A0ABR2G2R1_9ROSI</name>
<gene>
    <name evidence="4" type="ORF">V6N12_045439</name>
</gene>
<proteinExistence type="predicted"/>
<sequence>MSKKVALTKYPMTVKELFDIGLPDGVPVVYMGTISSKTSGLQGIIVDGGILWSCSLCKGRRVVPPSQFEIHACKQYKRASQYICFENGRSLLEVLRACRRRPLHTLEATIQNILSALPKQKSFTCRKCEGSFPVIRVRQTGPLCNSCIESRKSLCSTISAPSAGARCAFLSFNCRVS</sequence>
<comment type="subcellular location">
    <subcellularLocation>
        <location evidence="1">Nucleus</location>
    </subcellularLocation>
</comment>
<keyword evidence="5" id="KW-1185">Reference proteome</keyword>
<dbReference type="PANTHER" id="PTHR47025">
    <property type="entry name" value="AUTOIMMUNE REGULATOR"/>
    <property type="match status" value="1"/>
</dbReference>
<protein>
    <recommendedName>
        <fullName evidence="3">Tify domain-containing protein</fullName>
    </recommendedName>
</protein>
<evidence type="ECO:0000256" key="2">
    <source>
        <dbReference type="ARBA" id="ARBA00023242"/>
    </source>
</evidence>